<dbReference type="AlphaFoldDB" id="A0A0F9VHP1"/>
<name>A0A0F9VHP1_9ZZZZ</name>
<evidence type="ECO:0008006" key="2">
    <source>
        <dbReference type="Google" id="ProtNLM"/>
    </source>
</evidence>
<protein>
    <recommendedName>
        <fullName evidence="2">BRO1 domain-containing protein</fullName>
    </recommendedName>
</protein>
<evidence type="ECO:0000313" key="1">
    <source>
        <dbReference type="EMBL" id="KKN73046.1"/>
    </source>
</evidence>
<proteinExistence type="predicted"/>
<accession>A0A0F9VHP1</accession>
<gene>
    <name evidence="1" type="ORF">LCGC14_0404810</name>
</gene>
<reference evidence="1" key="1">
    <citation type="journal article" date="2015" name="Nature">
        <title>Complex archaea that bridge the gap between prokaryotes and eukaryotes.</title>
        <authorList>
            <person name="Spang A."/>
            <person name="Saw J.H."/>
            <person name="Jorgensen S.L."/>
            <person name="Zaremba-Niedzwiedzka K."/>
            <person name="Martijn J."/>
            <person name="Lind A.E."/>
            <person name="van Eijk R."/>
            <person name="Schleper C."/>
            <person name="Guy L."/>
            <person name="Ettema T.J."/>
        </authorList>
    </citation>
    <scope>NUCLEOTIDE SEQUENCE</scope>
</reference>
<organism evidence="1">
    <name type="scientific">marine sediment metagenome</name>
    <dbReference type="NCBI Taxonomy" id="412755"/>
    <lineage>
        <taxon>unclassified sequences</taxon>
        <taxon>metagenomes</taxon>
        <taxon>ecological metagenomes</taxon>
    </lineage>
</organism>
<sequence length="409" mass="48213">MFFDEDTTRRIRYLHYKIKHIEDALEKEDEFFNLDDLNLILEYTKILNRNYQTKNHKEILQNLDITSHYIDPQENEDIEIQDIMFECARVLNVMAKAYSHLSEKYEDEGKWENAIISMTECSKTYKTAAYFSAAVTYQKILGRSLNSENLELNSEEARVFAQSVAALREETNNNLYFASKLYAGLSLLSKRLFYLKQHDEKKKQQIRAQFHYDMGKACYLKGLASLESSITNINKEKVKKLEQKAFWYYGKAKEIWDGMLKNLTLKPAEKENIELNLSVVNDNLKQNEAEQLSYDEIKKIQDPEPIIIIPENLAPFVPKNIIYLTKFIPKDLNIKRFKAYQKKKLEEKIPYSKKEKLIDQKAGVVRTINEIKLLKENNEIEVEKFAEIMEKYSIKLEMIESAIEKLMKK</sequence>
<comment type="caution">
    <text evidence="1">The sequence shown here is derived from an EMBL/GenBank/DDBJ whole genome shotgun (WGS) entry which is preliminary data.</text>
</comment>
<dbReference type="EMBL" id="LAZR01000351">
    <property type="protein sequence ID" value="KKN73046.1"/>
    <property type="molecule type" value="Genomic_DNA"/>
</dbReference>